<evidence type="ECO:0000313" key="1">
    <source>
        <dbReference type="EMBL" id="ESK65017.1"/>
    </source>
</evidence>
<comment type="caution">
    <text evidence="2">The sequence shown here is derived from an EMBL/GenBank/DDBJ whole genome shotgun (WGS) entry which is preliminary data.</text>
</comment>
<dbReference type="EMBL" id="ACIN03000011">
    <property type="protein sequence ID" value="ESK65500.1"/>
    <property type="molecule type" value="Genomic_DNA"/>
</dbReference>
<evidence type="ECO:0000313" key="3">
    <source>
        <dbReference type="Proteomes" id="UP000019050"/>
    </source>
</evidence>
<organism evidence="2 3">
    <name type="scientific">Abiotrophia defectiva ATCC 49176</name>
    <dbReference type="NCBI Taxonomy" id="592010"/>
    <lineage>
        <taxon>Bacteria</taxon>
        <taxon>Bacillati</taxon>
        <taxon>Bacillota</taxon>
        <taxon>Bacilli</taxon>
        <taxon>Lactobacillales</taxon>
        <taxon>Aerococcaceae</taxon>
        <taxon>Abiotrophia</taxon>
    </lineage>
</organism>
<sequence>MKKDQLPGPEGVRWLVFVCLPAEARLPGLIKTKGGAKCRDRLQPACGCLPPCLAMAGLSR</sequence>
<protein>
    <submittedName>
        <fullName evidence="2">Uncharacterized protein</fullName>
    </submittedName>
</protein>
<dbReference type="HOGENOM" id="CLU_2930421_0_0_9"/>
<reference evidence="2 3" key="1">
    <citation type="submission" date="2013-06" db="EMBL/GenBank/DDBJ databases">
        <authorList>
            <person name="Weinstock G."/>
            <person name="Sodergren E."/>
            <person name="Clifton S."/>
            <person name="Fulton L."/>
            <person name="Fulton B."/>
            <person name="Courtney L."/>
            <person name="Fronick C."/>
            <person name="Harrison M."/>
            <person name="Strong C."/>
            <person name="Farmer C."/>
            <person name="Delahaunty K."/>
            <person name="Markovic C."/>
            <person name="Hall O."/>
            <person name="Minx P."/>
            <person name="Tomlinson C."/>
            <person name="Mitreva M."/>
            <person name="Nelson J."/>
            <person name="Hou S."/>
            <person name="Wollam A."/>
            <person name="Pepin K.H."/>
            <person name="Johnson M."/>
            <person name="Bhonagiri V."/>
            <person name="Nash W.E."/>
            <person name="Warren W."/>
            <person name="Chinwalla A."/>
            <person name="Mardis E.R."/>
            <person name="Wilson R.K."/>
        </authorList>
    </citation>
    <scope>NUCLEOTIDE SEQUENCE [LARGE SCALE GENOMIC DNA]</scope>
    <source>
        <strain evidence="2 3">ATCC 49176</strain>
    </source>
</reference>
<name>W1Q2X6_ABIDE</name>
<proteinExistence type="predicted"/>
<evidence type="ECO:0000313" key="2">
    <source>
        <dbReference type="EMBL" id="ESK65500.1"/>
    </source>
</evidence>
<accession>W1Q2X6</accession>
<keyword evidence="3" id="KW-1185">Reference proteome</keyword>
<dbReference type="AlphaFoldDB" id="W1Q2X6"/>
<dbReference type="STRING" id="592010.GCWU000182_001177"/>
<dbReference type="Proteomes" id="UP000019050">
    <property type="component" value="Unassembled WGS sequence"/>
</dbReference>
<gene>
    <name evidence="2" type="ORF">GCWU000182_001177</name>
    <name evidence="1" type="ORF">GCWU000182_001749</name>
</gene>
<dbReference type="EMBL" id="ACIN03000015">
    <property type="protein sequence ID" value="ESK65017.1"/>
    <property type="molecule type" value="Genomic_DNA"/>
</dbReference>